<dbReference type="GO" id="GO:0043886">
    <property type="term" value="F:structural constituent of carboxysome shell"/>
    <property type="evidence" value="ECO:0007669"/>
    <property type="project" value="InterPro"/>
</dbReference>
<feature type="compositionally biased region" description="Polar residues" evidence="3">
    <location>
        <begin position="27"/>
        <end position="38"/>
    </location>
</feature>
<dbReference type="Proteomes" id="UP000483379">
    <property type="component" value="Unassembled WGS sequence"/>
</dbReference>
<proteinExistence type="inferred from homology"/>
<dbReference type="InterPro" id="IPR020990">
    <property type="entry name" value="CSOS2/2B"/>
</dbReference>
<sequence length="755" mass="78000">MAGNKTGLTGREASLARRRAIAAGGKTNRTGPPSSQAQPRAKQRASARSRTVSRPETAPKASPPPAAPAPKLERTRRRKPVIDAGRKRSIERRERLTQGKRTTGAQPSVDLKARTQGLSGRDAAIARRRAIAGVEETAPQAASASEAAPAPSRRERVKAASATLEATPKPKASSERRARPGRARAGNANKVSASRGRMASMARRAAAAERGKTGVEAIGGRSRNAAATTLMRNAGVSSREIAKKVREERCERGKCDTTGPRPTGRARKSARGESAGGPHKVETSETAAGQSVTGTKVGRAKRTTGDEAGSCRSVTGTEYMGAEVFQEFCGFTPEPAPTPKTGATLTAGGQDMTGSQVGRSTKVTGDETGAGRTLTGTPYTAPGPEGAPPKVQQTETYRGRSVTGSLVGRRERMTGNEPGTCQRVTGDEYLGAEQLQTYCKTKPEPNRGPKVGVDATWHGQQVSGTQVGRSKQVTGDEPGSCEIVTGTSYLGAGSVLEHCGPKTAEAMARHASRPSGSPGAALTGLQPGIGGVMTGAAKGECQSVTGTPYVGLDQAFAACGEGAEATPGSPDFPQPIHGGNWDDFSVSTPARVAQTKKAARSVTGTAYDDAPGRITGPFNMANDMVTGTENFRQRGTAVTGSGMAKRPAAAATTPAEEPAPIADEPQRPRITGEGMDGGTRITGDDWGRNERVTGTEGTSSTGRNPTRRGSPMGPFAGARAFRDAQDRDTPELNVTGSSGSTDRGALVTVSGGARG</sequence>
<evidence type="ECO:0000256" key="2">
    <source>
        <dbReference type="ARBA" id="ARBA00024044"/>
    </source>
</evidence>
<feature type="region of interest" description="Disordered" evidence="3">
    <location>
        <begin position="251"/>
        <end position="313"/>
    </location>
</feature>
<feature type="compositionally biased region" description="Basic and acidic residues" evidence="3">
    <location>
        <begin position="80"/>
        <end position="97"/>
    </location>
</feature>
<feature type="compositionally biased region" description="Polar residues" evidence="3">
    <location>
        <begin position="352"/>
        <end position="363"/>
    </location>
</feature>
<organism evidence="4 5">
    <name type="scientific">Thiorhodococcus minor</name>
    <dbReference type="NCBI Taxonomy" id="57489"/>
    <lineage>
        <taxon>Bacteria</taxon>
        <taxon>Pseudomonadati</taxon>
        <taxon>Pseudomonadota</taxon>
        <taxon>Gammaproteobacteria</taxon>
        <taxon>Chromatiales</taxon>
        <taxon>Chromatiaceae</taxon>
        <taxon>Thiorhodococcus</taxon>
    </lineage>
</organism>
<evidence type="ECO:0000256" key="3">
    <source>
        <dbReference type="SAM" id="MobiDB-lite"/>
    </source>
</evidence>
<protein>
    <submittedName>
        <fullName evidence="4">Carboxysome shell protein</fullName>
    </submittedName>
</protein>
<feature type="compositionally biased region" description="Basic and acidic residues" evidence="3">
    <location>
        <begin position="682"/>
        <end position="693"/>
    </location>
</feature>
<gene>
    <name evidence="4" type="ORF">G3446_22975</name>
</gene>
<accession>A0A6M0K4I3</accession>
<reference evidence="4 5" key="1">
    <citation type="submission" date="2020-02" db="EMBL/GenBank/DDBJ databases">
        <title>Genome sequences of Thiorhodococcus mannitoliphagus and Thiorhodococcus minor, purple sulfur photosynthetic bacteria in the gammaproteobacterial family, Chromatiaceae.</title>
        <authorList>
            <person name="Aviles F.A."/>
            <person name="Meyer T.E."/>
            <person name="Kyndt J.A."/>
        </authorList>
    </citation>
    <scope>NUCLEOTIDE SEQUENCE [LARGE SCALE GENOMIC DNA]</scope>
    <source>
        <strain evidence="4 5">DSM 11518</strain>
    </source>
</reference>
<feature type="compositionally biased region" description="Low complexity" evidence="3">
    <location>
        <begin position="136"/>
        <end position="151"/>
    </location>
</feature>
<evidence type="ECO:0000256" key="1">
    <source>
        <dbReference type="ARBA" id="ARBA00022737"/>
    </source>
</evidence>
<feature type="compositionally biased region" description="Low complexity" evidence="3">
    <location>
        <begin position="183"/>
        <end position="201"/>
    </location>
</feature>
<keyword evidence="1" id="KW-0677">Repeat</keyword>
<feature type="compositionally biased region" description="Low complexity" evidence="3">
    <location>
        <begin position="647"/>
        <end position="663"/>
    </location>
</feature>
<feature type="region of interest" description="Disordered" evidence="3">
    <location>
        <begin position="1"/>
        <end position="122"/>
    </location>
</feature>
<dbReference type="EMBL" id="JAAIJQ010000105">
    <property type="protein sequence ID" value="NEV64696.1"/>
    <property type="molecule type" value="Genomic_DNA"/>
</dbReference>
<evidence type="ECO:0000313" key="4">
    <source>
        <dbReference type="EMBL" id="NEV64696.1"/>
    </source>
</evidence>
<feature type="region of interest" description="Disordered" evidence="3">
    <location>
        <begin position="134"/>
        <end position="201"/>
    </location>
</feature>
<dbReference type="AlphaFoldDB" id="A0A6M0K4I3"/>
<name>A0A6M0K4I3_9GAMM</name>
<comment type="similarity">
    <text evidence="2">Belongs to the CsoS2 family.</text>
</comment>
<feature type="compositionally biased region" description="Polar residues" evidence="3">
    <location>
        <begin position="284"/>
        <end position="294"/>
    </location>
</feature>
<feature type="compositionally biased region" description="Polar residues" evidence="3">
    <location>
        <begin position="732"/>
        <end position="741"/>
    </location>
</feature>
<feature type="compositionally biased region" description="Basic and acidic residues" evidence="3">
    <location>
        <begin position="720"/>
        <end position="730"/>
    </location>
</feature>
<feature type="region of interest" description="Disordered" evidence="3">
    <location>
        <begin position="336"/>
        <end position="403"/>
    </location>
</feature>
<feature type="compositionally biased region" description="Polar residues" evidence="3">
    <location>
        <begin position="695"/>
        <end position="704"/>
    </location>
</feature>
<comment type="caution">
    <text evidence="4">The sequence shown here is derived from an EMBL/GenBank/DDBJ whole genome shotgun (WGS) entry which is preliminary data.</text>
</comment>
<dbReference type="Pfam" id="PF12288">
    <property type="entry name" value="CsoS2_M"/>
    <property type="match status" value="2"/>
</dbReference>
<keyword evidence="5" id="KW-1185">Reference proteome</keyword>
<evidence type="ECO:0000313" key="5">
    <source>
        <dbReference type="Proteomes" id="UP000483379"/>
    </source>
</evidence>
<feature type="region of interest" description="Disordered" evidence="3">
    <location>
        <begin position="638"/>
        <end position="755"/>
    </location>
</feature>